<evidence type="ECO:0000313" key="3">
    <source>
        <dbReference type="Proteomes" id="UP000325811"/>
    </source>
</evidence>
<dbReference type="KEGG" id="pdio:PDMSB3_2492.1"/>
<sequence length="23" mass="2343">MPADPDAMGDPESGEGRLALPDT</sequence>
<feature type="region of interest" description="Disordered" evidence="1">
    <location>
        <begin position="1"/>
        <end position="23"/>
    </location>
</feature>
<name>A0A5Q4Z3L8_9BURK</name>
<gene>
    <name evidence="2" type="ORF">PDMSB3_2492</name>
</gene>
<dbReference type="AlphaFoldDB" id="A0A5Q4Z3L8"/>
<proteinExistence type="predicted"/>
<keyword evidence="3" id="KW-1185">Reference proteome</keyword>
<organism evidence="2 3">
    <name type="scientific">Paraburkholderia dioscoreae</name>
    <dbReference type="NCBI Taxonomy" id="2604047"/>
    <lineage>
        <taxon>Bacteria</taxon>
        <taxon>Pseudomonadati</taxon>
        <taxon>Pseudomonadota</taxon>
        <taxon>Betaproteobacteria</taxon>
        <taxon>Burkholderiales</taxon>
        <taxon>Burkholderiaceae</taxon>
        <taxon>Paraburkholderia</taxon>
    </lineage>
</organism>
<reference evidence="2 3" key="1">
    <citation type="submission" date="2019-08" db="EMBL/GenBank/DDBJ databases">
        <authorList>
            <person name="Herpell B J."/>
        </authorList>
    </citation>
    <scope>NUCLEOTIDE SEQUENCE [LARGE SCALE GENOMIC DNA]</scope>
    <source>
        <strain evidence="3">Msb3</strain>
    </source>
</reference>
<protein>
    <submittedName>
        <fullName evidence="2">Uncharacterized protein</fullName>
    </submittedName>
</protein>
<evidence type="ECO:0000313" key="2">
    <source>
        <dbReference type="EMBL" id="VVD33776.1"/>
    </source>
</evidence>
<dbReference type="EMBL" id="LR699554">
    <property type="protein sequence ID" value="VVD33776.1"/>
    <property type="molecule type" value="Genomic_DNA"/>
</dbReference>
<accession>A0A5Q4Z3L8</accession>
<evidence type="ECO:0000256" key="1">
    <source>
        <dbReference type="SAM" id="MobiDB-lite"/>
    </source>
</evidence>
<dbReference type="Proteomes" id="UP000325811">
    <property type="component" value="Chromosome II"/>
</dbReference>